<proteinExistence type="inferred from homology"/>
<dbReference type="InterPro" id="IPR036291">
    <property type="entry name" value="NAD(P)-bd_dom_sf"/>
</dbReference>
<feature type="transmembrane region" description="Helical" evidence="4">
    <location>
        <begin position="248"/>
        <end position="271"/>
    </location>
</feature>
<dbReference type="PANTHER" id="PTHR43008">
    <property type="entry name" value="BENZIL REDUCTASE"/>
    <property type="match status" value="1"/>
</dbReference>
<keyword evidence="4" id="KW-0472">Membrane</keyword>
<sequence length="424" mass="45968">MSKSTYSALVDIDDDDTLNTAQSQLEFQIAPSVFQQAQQQTTNNTSTSAFWTIEFYAQFFDVNSSDVAQRIIAALIPKGSFMDKISPNPDLYVTVLSFASTVVFSYILGMVGALWGLSRSFGCPIKSLEIAGLIGYGMSIWVPVSMKGFGTGDVALITGGGSGIGLALAKRCYSVGMKVLIVDIDAQKLEAARESIGVNRTTVFAMDVGQKGDWIRLRKLVEKDYGRLDFLALNAGISPSGTFNDVEYFHAMFAVNFYGVVNGVAAFLSLVKASASKKTTRIVITGSKQGITNPPGNPAYNASKAAIRSYAEGLSFELRNTPVSVTLLVPGWTYTGLSPGSSEGKPKPDGAWTADQVAGFLDSALEQDARRFYVVCPDNEVDELLDKKRMLWNIGDIVHNRQPLNRWREDSKDAAAKGVNEISF</sequence>
<organism evidence="5 6">
    <name type="scientific">Physocladia obscura</name>
    <dbReference type="NCBI Taxonomy" id="109957"/>
    <lineage>
        <taxon>Eukaryota</taxon>
        <taxon>Fungi</taxon>
        <taxon>Fungi incertae sedis</taxon>
        <taxon>Chytridiomycota</taxon>
        <taxon>Chytridiomycota incertae sedis</taxon>
        <taxon>Chytridiomycetes</taxon>
        <taxon>Chytridiales</taxon>
        <taxon>Chytriomycetaceae</taxon>
        <taxon>Physocladia</taxon>
    </lineage>
</organism>
<evidence type="ECO:0000313" key="6">
    <source>
        <dbReference type="Proteomes" id="UP001211907"/>
    </source>
</evidence>
<accession>A0AAD5XD23</accession>
<dbReference type="InterPro" id="IPR002347">
    <property type="entry name" value="SDR_fam"/>
</dbReference>
<keyword evidence="6" id="KW-1185">Reference proteome</keyword>
<gene>
    <name evidence="5" type="ORF">HK100_004315</name>
</gene>
<dbReference type="Gene3D" id="3.40.50.720">
    <property type="entry name" value="NAD(P)-binding Rossmann-like Domain"/>
    <property type="match status" value="1"/>
</dbReference>
<keyword evidence="4" id="KW-1133">Transmembrane helix</keyword>
<keyword evidence="4" id="KW-0812">Transmembrane</keyword>
<evidence type="ECO:0000256" key="1">
    <source>
        <dbReference type="ARBA" id="ARBA00006484"/>
    </source>
</evidence>
<dbReference type="InterPro" id="IPR020904">
    <property type="entry name" value="Sc_DH/Rdtase_CS"/>
</dbReference>
<comment type="similarity">
    <text evidence="1">Belongs to the short-chain dehydrogenases/reductases (SDR) family.</text>
</comment>
<name>A0AAD5XD23_9FUNG</name>
<evidence type="ECO:0000256" key="2">
    <source>
        <dbReference type="ARBA" id="ARBA00022857"/>
    </source>
</evidence>
<keyword evidence="2" id="KW-0521">NADP</keyword>
<evidence type="ECO:0000256" key="3">
    <source>
        <dbReference type="ARBA" id="ARBA00023002"/>
    </source>
</evidence>
<evidence type="ECO:0000313" key="5">
    <source>
        <dbReference type="EMBL" id="KAJ3102778.1"/>
    </source>
</evidence>
<dbReference type="PROSITE" id="PS00061">
    <property type="entry name" value="ADH_SHORT"/>
    <property type="match status" value="1"/>
</dbReference>
<feature type="transmembrane region" description="Helical" evidence="4">
    <location>
        <begin position="91"/>
        <end position="115"/>
    </location>
</feature>
<dbReference type="SUPFAM" id="SSF51735">
    <property type="entry name" value="NAD(P)-binding Rossmann-fold domains"/>
    <property type="match status" value="1"/>
</dbReference>
<keyword evidence="3" id="KW-0560">Oxidoreductase</keyword>
<dbReference type="PRINTS" id="PR00081">
    <property type="entry name" value="GDHRDH"/>
</dbReference>
<dbReference type="EMBL" id="JADGJH010002144">
    <property type="protein sequence ID" value="KAJ3102778.1"/>
    <property type="molecule type" value="Genomic_DNA"/>
</dbReference>
<dbReference type="PANTHER" id="PTHR43008:SF7">
    <property type="entry name" value="SHORT CHAIN DEHYDROGENASE_REDUCTASE (AFU_ORTHOLOGUE AFUA_2G00830)"/>
    <property type="match status" value="1"/>
</dbReference>
<dbReference type="Proteomes" id="UP001211907">
    <property type="component" value="Unassembled WGS sequence"/>
</dbReference>
<dbReference type="GO" id="GO:0016616">
    <property type="term" value="F:oxidoreductase activity, acting on the CH-OH group of donors, NAD or NADP as acceptor"/>
    <property type="evidence" value="ECO:0007669"/>
    <property type="project" value="UniProtKB-ARBA"/>
</dbReference>
<dbReference type="CDD" id="cd05233">
    <property type="entry name" value="SDR_c"/>
    <property type="match status" value="1"/>
</dbReference>
<evidence type="ECO:0000256" key="4">
    <source>
        <dbReference type="SAM" id="Phobius"/>
    </source>
</evidence>
<dbReference type="Pfam" id="PF00106">
    <property type="entry name" value="adh_short"/>
    <property type="match status" value="1"/>
</dbReference>
<dbReference type="AlphaFoldDB" id="A0AAD5XD23"/>
<reference evidence="5" key="1">
    <citation type="submission" date="2020-05" db="EMBL/GenBank/DDBJ databases">
        <title>Phylogenomic resolution of chytrid fungi.</title>
        <authorList>
            <person name="Stajich J.E."/>
            <person name="Amses K."/>
            <person name="Simmons R."/>
            <person name="Seto K."/>
            <person name="Myers J."/>
            <person name="Bonds A."/>
            <person name="Quandt C.A."/>
            <person name="Barry K."/>
            <person name="Liu P."/>
            <person name="Grigoriev I."/>
            <person name="Longcore J.E."/>
            <person name="James T.Y."/>
        </authorList>
    </citation>
    <scope>NUCLEOTIDE SEQUENCE</scope>
    <source>
        <strain evidence="5">JEL0513</strain>
    </source>
</reference>
<protein>
    <submittedName>
        <fullName evidence="5">Uncharacterized protein</fullName>
    </submittedName>
</protein>
<comment type="caution">
    <text evidence="5">The sequence shown here is derived from an EMBL/GenBank/DDBJ whole genome shotgun (WGS) entry which is preliminary data.</text>
</comment>
<dbReference type="GO" id="GO:0050664">
    <property type="term" value="F:oxidoreductase activity, acting on NAD(P)H, oxygen as acceptor"/>
    <property type="evidence" value="ECO:0007669"/>
    <property type="project" value="TreeGrafter"/>
</dbReference>